<keyword evidence="2" id="KW-1003">Cell membrane</keyword>
<feature type="transmembrane region" description="Helical" evidence="7">
    <location>
        <begin position="91"/>
        <end position="113"/>
    </location>
</feature>
<comment type="subcellular location">
    <subcellularLocation>
        <location evidence="1">Cell membrane</location>
        <topology evidence="1">Multi-pass membrane protein</topology>
    </subcellularLocation>
</comment>
<dbReference type="SUPFAM" id="SSF82689">
    <property type="entry name" value="Mechanosensitive channel protein MscS (YggB), C-terminal domain"/>
    <property type="match status" value="1"/>
</dbReference>
<dbReference type="GO" id="GO:0008381">
    <property type="term" value="F:mechanosensitive monoatomic ion channel activity"/>
    <property type="evidence" value="ECO:0007669"/>
    <property type="project" value="InterPro"/>
</dbReference>
<feature type="transmembrane region" description="Helical" evidence="7">
    <location>
        <begin position="119"/>
        <end position="138"/>
    </location>
</feature>
<evidence type="ECO:0000256" key="1">
    <source>
        <dbReference type="ARBA" id="ARBA00004651"/>
    </source>
</evidence>
<feature type="transmembrane region" description="Helical" evidence="7">
    <location>
        <begin position="20"/>
        <end position="47"/>
    </location>
</feature>
<dbReference type="Proteomes" id="UP000321196">
    <property type="component" value="Unassembled WGS sequence"/>
</dbReference>
<keyword evidence="10" id="KW-1185">Reference proteome</keyword>
<dbReference type="InterPro" id="IPR006685">
    <property type="entry name" value="MscS_channel_2nd"/>
</dbReference>
<feature type="compositionally biased region" description="Basic and acidic residues" evidence="6">
    <location>
        <begin position="377"/>
        <end position="389"/>
    </location>
</feature>
<keyword evidence="5 7" id="KW-0472">Membrane</keyword>
<dbReference type="Pfam" id="PF00924">
    <property type="entry name" value="MS_channel_2nd"/>
    <property type="match status" value="1"/>
</dbReference>
<dbReference type="InterPro" id="IPR023408">
    <property type="entry name" value="MscS_beta-dom_sf"/>
</dbReference>
<evidence type="ECO:0000256" key="5">
    <source>
        <dbReference type="ARBA" id="ARBA00023136"/>
    </source>
</evidence>
<dbReference type="InterPro" id="IPR045276">
    <property type="entry name" value="YbiO_bact"/>
</dbReference>
<protein>
    <submittedName>
        <fullName evidence="9">Mechanosensitive ion channel</fullName>
    </submittedName>
</protein>
<keyword evidence="4 7" id="KW-1133">Transmembrane helix</keyword>
<evidence type="ECO:0000259" key="8">
    <source>
        <dbReference type="Pfam" id="PF00924"/>
    </source>
</evidence>
<dbReference type="RefSeq" id="WP_147824524.1">
    <property type="nucleotide sequence ID" value="NZ_BAAARG010000001.1"/>
</dbReference>
<dbReference type="PANTHER" id="PTHR30460">
    <property type="entry name" value="MODERATE CONDUCTANCE MECHANOSENSITIVE CHANNEL YBIO"/>
    <property type="match status" value="1"/>
</dbReference>
<dbReference type="AlphaFoldDB" id="A0A5C8HRP2"/>
<dbReference type="InterPro" id="IPR011066">
    <property type="entry name" value="MscS_channel_C_sf"/>
</dbReference>
<evidence type="ECO:0000313" key="10">
    <source>
        <dbReference type="Proteomes" id="UP000321196"/>
    </source>
</evidence>
<evidence type="ECO:0000256" key="4">
    <source>
        <dbReference type="ARBA" id="ARBA00022989"/>
    </source>
</evidence>
<gene>
    <name evidence="9" type="ORF">FVP60_01610</name>
</gene>
<evidence type="ECO:0000256" key="2">
    <source>
        <dbReference type="ARBA" id="ARBA00022475"/>
    </source>
</evidence>
<dbReference type="GO" id="GO:0005886">
    <property type="term" value="C:plasma membrane"/>
    <property type="evidence" value="ECO:0007669"/>
    <property type="project" value="UniProtKB-SubCell"/>
</dbReference>
<name>A0A5C8HRP2_9MICO</name>
<organism evidence="9 10">
    <name type="scientific">Microbacterium mitrae</name>
    <dbReference type="NCBI Taxonomy" id="664640"/>
    <lineage>
        <taxon>Bacteria</taxon>
        <taxon>Bacillati</taxon>
        <taxon>Actinomycetota</taxon>
        <taxon>Actinomycetes</taxon>
        <taxon>Micrococcales</taxon>
        <taxon>Microbacteriaceae</taxon>
        <taxon>Microbacterium</taxon>
    </lineage>
</organism>
<dbReference type="EMBL" id="VRSW01000001">
    <property type="protein sequence ID" value="TXK05713.1"/>
    <property type="molecule type" value="Genomic_DNA"/>
</dbReference>
<reference evidence="9 10" key="1">
    <citation type="submission" date="2019-08" db="EMBL/GenBank/DDBJ databases">
        <authorList>
            <person name="Dong K."/>
        </authorList>
    </citation>
    <scope>NUCLEOTIDE SEQUENCE [LARGE SCALE GENOMIC DNA]</scope>
    <source>
        <strain evidence="9 10">M4-8</strain>
    </source>
</reference>
<dbReference type="Gene3D" id="3.30.70.100">
    <property type="match status" value="1"/>
</dbReference>
<comment type="caution">
    <text evidence="9">The sequence shown here is derived from an EMBL/GenBank/DDBJ whole genome shotgun (WGS) entry which is preliminary data.</text>
</comment>
<dbReference type="InterPro" id="IPR010920">
    <property type="entry name" value="LSM_dom_sf"/>
</dbReference>
<feature type="domain" description="Mechanosensitive ion channel MscS" evidence="8">
    <location>
        <begin position="140"/>
        <end position="204"/>
    </location>
</feature>
<evidence type="ECO:0000313" key="9">
    <source>
        <dbReference type="EMBL" id="TXK05713.1"/>
    </source>
</evidence>
<evidence type="ECO:0000256" key="3">
    <source>
        <dbReference type="ARBA" id="ARBA00022692"/>
    </source>
</evidence>
<keyword evidence="3 7" id="KW-0812">Transmembrane</keyword>
<dbReference type="PANTHER" id="PTHR30460:SF0">
    <property type="entry name" value="MODERATE CONDUCTANCE MECHANOSENSITIVE CHANNEL YBIO"/>
    <property type="match status" value="1"/>
</dbReference>
<dbReference type="OrthoDB" id="4638917at2"/>
<sequence>MIRYLADAATEPTDFWGKVAAWFIQAGADLITIAIIIVSSVLASWLLKFAIRRVVRRVVSGAKSKANVDDTQALDRSPVVAMRVVQRTRTLGTILNGIVSVTIFVVALVLIVQTINPDILGSLTLLTAAVGAGLGFGAQNIVRDILNGIFIVAGDQLGIGDVVDVGLATGVVENVSVRVTHVRDVNGTLWYVRNGEILRIGNMSMGWARVVVDLSATVDADLEAVESRMLDVATDLMKDPKWRSRILERPETWGLESIADDAQVIRLVIRTRSGARDDVAQELLRRLKAAMADMDVTMPSLTSVLLQGADGAQRVRGANPPRTRPTPVTPAHAPRPTWRARKKAKATEAPQTPITKPNPMATDKPEKPQKPKPASPEAERHDPSEDGTA</sequence>
<proteinExistence type="predicted"/>
<feature type="region of interest" description="Disordered" evidence="6">
    <location>
        <begin position="311"/>
        <end position="389"/>
    </location>
</feature>
<dbReference type="SUPFAM" id="SSF50182">
    <property type="entry name" value="Sm-like ribonucleoproteins"/>
    <property type="match status" value="1"/>
</dbReference>
<dbReference type="Gene3D" id="1.10.287.1260">
    <property type="match status" value="1"/>
</dbReference>
<accession>A0A5C8HRP2</accession>
<evidence type="ECO:0000256" key="6">
    <source>
        <dbReference type="SAM" id="MobiDB-lite"/>
    </source>
</evidence>
<evidence type="ECO:0000256" key="7">
    <source>
        <dbReference type="SAM" id="Phobius"/>
    </source>
</evidence>
<dbReference type="Gene3D" id="2.30.30.60">
    <property type="match status" value="1"/>
</dbReference>